<dbReference type="InterPro" id="IPR008928">
    <property type="entry name" value="6-hairpin_glycosidase_sf"/>
</dbReference>
<feature type="signal peptide" evidence="4">
    <location>
        <begin position="1"/>
        <end position="23"/>
    </location>
</feature>
<dbReference type="Pfam" id="PF17390">
    <property type="entry name" value="Bac_rhamnosid_C"/>
    <property type="match status" value="1"/>
</dbReference>
<evidence type="ECO:0000256" key="2">
    <source>
        <dbReference type="ARBA" id="ARBA00012652"/>
    </source>
</evidence>
<comment type="catalytic activity">
    <reaction evidence="1">
        <text>Hydrolysis of terminal non-reducing alpha-L-rhamnose residues in alpha-L-rhamnosides.</text>
        <dbReference type="EC" id="3.2.1.40"/>
    </reaction>
</comment>
<dbReference type="PIRSF" id="PIRSF010631">
    <property type="entry name" value="A-rhamnsds"/>
    <property type="match status" value="1"/>
</dbReference>
<dbReference type="Pfam" id="PF17389">
    <property type="entry name" value="Bac_rhamnosid6H"/>
    <property type="match status" value="1"/>
</dbReference>
<dbReference type="AlphaFoldDB" id="A0A2T0Q1U8"/>
<proteinExistence type="predicted"/>
<dbReference type="Pfam" id="PF25788">
    <property type="entry name" value="Ig_Rha78A_N"/>
    <property type="match status" value="1"/>
</dbReference>
<dbReference type="RefSeq" id="WP_170141013.1">
    <property type="nucleotide sequence ID" value="NZ_PVZC01000005.1"/>
</dbReference>
<evidence type="ECO:0000256" key="1">
    <source>
        <dbReference type="ARBA" id="ARBA00001445"/>
    </source>
</evidence>
<feature type="chain" id="PRO_5038906940" description="alpha-L-rhamnosidase" evidence="4">
    <location>
        <begin position="24"/>
        <end position="1042"/>
    </location>
</feature>
<dbReference type="Proteomes" id="UP000237846">
    <property type="component" value="Unassembled WGS sequence"/>
</dbReference>
<feature type="domain" description="Alpha-L-rhamnosidase concanavalin-like" evidence="5">
    <location>
        <begin position="512"/>
        <end position="608"/>
    </location>
</feature>
<dbReference type="PROSITE" id="PS51318">
    <property type="entry name" value="TAT"/>
    <property type="match status" value="1"/>
</dbReference>
<dbReference type="InterPro" id="IPR013783">
    <property type="entry name" value="Ig-like_fold"/>
</dbReference>
<reference evidence="9 10" key="1">
    <citation type="submission" date="2018-03" db="EMBL/GenBank/DDBJ databases">
        <title>Genomic Encyclopedia of Archaeal and Bacterial Type Strains, Phase II (KMG-II): from individual species to whole genera.</title>
        <authorList>
            <person name="Goeker M."/>
        </authorList>
    </citation>
    <scope>NUCLEOTIDE SEQUENCE [LARGE SCALE GENOMIC DNA]</scope>
    <source>
        <strain evidence="9 10">DSM 45601</strain>
    </source>
</reference>
<evidence type="ECO:0000259" key="6">
    <source>
        <dbReference type="Pfam" id="PF08531"/>
    </source>
</evidence>
<evidence type="ECO:0000313" key="10">
    <source>
        <dbReference type="Proteomes" id="UP000237846"/>
    </source>
</evidence>
<dbReference type="InterPro" id="IPR013737">
    <property type="entry name" value="Bac_rhamnosid_N"/>
</dbReference>
<dbReference type="InterPro" id="IPR035398">
    <property type="entry name" value="Bac_rhamnosid_C"/>
</dbReference>
<evidence type="ECO:0000259" key="5">
    <source>
        <dbReference type="Pfam" id="PF05592"/>
    </source>
</evidence>
<dbReference type="GO" id="GO:0005975">
    <property type="term" value="P:carbohydrate metabolic process"/>
    <property type="evidence" value="ECO:0007669"/>
    <property type="project" value="InterPro"/>
</dbReference>
<accession>A0A2T0Q1U8</accession>
<dbReference type="Gene3D" id="1.50.10.10">
    <property type="match status" value="1"/>
</dbReference>
<dbReference type="GO" id="GO:0030596">
    <property type="term" value="F:alpha-L-rhamnosidase activity"/>
    <property type="evidence" value="ECO:0007669"/>
    <property type="project" value="UniProtKB-EC"/>
</dbReference>
<dbReference type="Gene3D" id="2.60.120.260">
    <property type="entry name" value="Galactose-binding domain-like"/>
    <property type="match status" value="2"/>
</dbReference>
<keyword evidence="10" id="KW-1185">Reference proteome</keyword>
<organism evidence="9 10">
    <name type="scientific">Allonocardiopsis opalescens</name>
    <dbReference type="NCBI Taxonomy" id="1144618"/>
    <lineage>
        <taxon>Bacteria</taxon>
        <taxon>Bacillati</taxon>
        <taxon>Actinomycetota</taxon>
        <taxon>Actinomycetes</taxon>
        <taxon>Streptosporangiales</taxon>
        <taxon>Allonocardiopsis</taxon>
    </lineage>
</organism>
<feature type="domain" description="Bacterial alpha-L-rhamnosidase N-terminal" evidence="6">
    <location>
        <begin position="330"/>
        <end position="500"/>
    </location>
</feature>
<evidence type="ECO:0000259" key="7">
    <source>
        <dbReference type="Pfam" id="PF17389"/>
    </source>
</evidence>
<feature type="domain" description="Alpha-L-rhamnosidase C-terminal" evidence="8">
    <location>
        <begin position="960"/>
        <end position="1032"/>
    </location>
</feature>
<dbReference type="InterPro" id="IPR035396">
    <property type="entry name" value="Bac_rhamnosid6H"/>
</dbReference>
<dbReference type="Gene3D" id="2.60.40.10">
    <property type="entry name" value="Immunoglobulins"/>
    <property type="match status" value="1"/>
</dbReference>
<dbReference type="InterPro" id="IPR012341">
    <property type="entry name" value="6hp_glycosidase-like_sf"/>
</dbReference>
<dbReference type="SUPFAM" id="SSF48208">
    <property type="entry name" value="Six-hairpin glycosidases"/>
    <property type="match status" value="1"/>
</dbReference>
<evidence type="ECO:0000313" key="9">
    <source>
        <dbReference type="EMBL" id="PRX97775.1"/>
    </source>
</evidence>
<dbReference type="InterPro" id="IPR016007">
    <property type="entry name" value="Alpha_rhamnosid"/>
</dbReference>
<gene>
    <name evidence="9" type="ORF">CLV72_105125</name>
</gene>
<dbReference type="InterPro" id="IPR008902">
    <property type="entry name" value="Rhamnosid_concanavalin"/>
</dbReference>
<protein>
    <recommendedName>
        <fullName evidence="2">alpha-L-rhamnosidase</fullName>
        <ecNumber evidence="2">3.2.1.40</ecNumber>
    </recommendedName>
</protein>
<sequence>MFEINRRTALGGMAGAAALSALAAGAARADTAGPLRPVGLTTEHRADPLGIDAAAPRFGWRLRAGGTGRAQRAYRITVASSRELLMADRPDVWDSGRVESAEQTARRYGGPALRSRTRYHWAVRVWDEAGAQGPVSEPAWFETALLGQDEWTADWIGTGADVPSAVRVVGPQQTERVPLPPGGTLGQSLVAHGPLATLAVLLGVPEGERGGCVMTLRADGPGGAELARTAVTDLVGDRYANAQGRLDLAEPVGPGTLYLELSEPQGELSWITADYGDPVDGEYPNDGYPEGTAFADGTADPGADRWVYGIPPAPPADPLLRHAFELPAAPVSARLYLAGLGHAVAWVNGERVGDAELSPPGTDFDLRSLYTTHDVTGLLRRGGNAVGIALGRGYYGTRAPDTDGTNLARWIAEPRARAMLAVTLDDGRRLTIGTGPDWQVTEGPTTYDGVFSGESYDARRAAELSGWSTPGHSAEGWRPAAVVPAPGGRLEADPTEPIRVLGAVEPVSVTRPADGVYLYDFGAVRAGWVRLRGRLAAGTTVRVQYHEKLGESGRIELGTPGGLENNAVDGRFLRDEYTASGSGTESWQPSWGYKSFRYVEVTGAPRRLDLVASTVANDLPATLGLEVDEPVLRWIADATERTLRNGLHGMPDAASSRFAWTTSTIHSGGPLLHQFAAASILGKWLDDIRLLQAPDGELPMIIPMGTMAGTARPTPSATSVYPFLVRRYWLTYGDPTVPERHYEPVRRCVEWMLARSDGGVFHDWFADWYPPQPPGSQFPNPFPPEGGDLVGTAYVIQALRDAAALAELVGEAGQAGAWRTRAEELTTGFNTMFLDTSAGIYRTGQGEGYRQTSNALPLFFGLVPRPHAAAVAANLIADVEERGHLDTGAAGTPALAFALTDNGRPDLAYRVFQRRAHPGYGFWRELGATTLWENWEEDARGRNDPTLSGILRWLVERVAGVEPLAPGWARFRVAPRPHGGPPSASAALDTVRGRVAVAWRRRGEEIALELTVPVNAVAELDLPGGERRELGSGRHRMTAPVR</sequence>
<dbReference type="EC" id="3.2.1.40" evidence="2"/>
<dbReference type="Pfam" id="PF05592">
    <property type="entry name" value="Bac_rhamnosid"/>
    <property type="match status" value="1"/>
</dbReference>
<dbReference type="Gene3D" id="2.60.420.10">
    <property type="entry name" value="Maltose phosphorylase, domain 3"/>
    <property type="match status" value="1"/>
</dbReference>
<dbReference type="Pfam" id="PF08531">
    <property type="entry name" value="Bac_rhamnosid_N"/>
    <property type="match status" value="1"/>
</dbReference>
<dbReference type="PANTHER" id="PTHR33307">
    <property type="entry name" value="ALPHA-RHAMNOSIDASE (EUROFUNG)"/>
    <property type="match status" value="1"/>
</dbReference>
<evidence type="ECO:0000256" key="3">
    <source>
        <dbReference type="ARBA" id="ARBA00022801"/>
    </source>
</evidence>
<dbReference type="PANTHER" id="PTHR33307:SF6">
    <property type="entry name" value="ALPHA-RHAMNOSIDASE (EUROFUNG)-RELATED"/>
    <property type="match status" value="1"/>
</dbReference>
<comment type="caution">
    <text evidence="9">The sequence shown here is derived from an EMBL/GenBank/DDBJ whole genome shotgun (WGS) entry which is preliminary data.</text>
</comment>
<dbReference type="EMBL" id="PVZC01000005">
    <property type="protein sequence ID" value="PRX97775.1"/>
    <property type="molecule type" value="Genomic_DNA"/>
</dbReference>
<evidence type="ECO:0000259" key="8">
    <source>
        <dbReference type="Pfam" id="PF17390"/>
    </source>
</evidence>
<evidence type="ECO:0000256" key="4">
    <source>
        <dbReference type="SAM" id="SignalP"/>
    </source>
</evidence>
<feature type="domain" description="Alpha-L-rhamnosidase six-hairpin glycosidase" evidence="7">
    <location>
        <begin position="626"/>
        <end position="957"/>
    </location>
</feature>
<keyword evidence="3" id="KW-0378">Hydrolase</keyword>
<dbReference type="InterPro" id="IPR006311">
    <property type="entry name" value="TAT_signal"/>
</dbReference>
<name>A0A2T0Q1U8_9ACTN</name>
<keyword evidence="4" id="KW-0732">Signal</keyword>